<organism evidence="1 2">
    <name type="scientific">Dermatophagoides pteronyssinus</name>
    <name type="common">European house dust mite</name>
    <dbReference type="NCBI Taxonomy" id="6956"/>
    <lineage>
        <taxon>Eukaryota</taxon>
        <taxon>Metazoa</taxon>
        <taxon>Ecdysozoa</taxon>
        <taxon>Arthropoda</taxon>
        <taxon>Chelicerata</taxon>
        <taxon>Arachnida</taxon>
        <taxon>Acari</taxon>
        <taxon>Acariformes</taxon>
        <taxon>Sarcoptiformes</taxon>
        <taxon>Astigmata</taxon>
        <taxon>Psoroptidia</taxon>
        <taxon>Analgoidea</taxon>
        <taxon>Pyroglyphidae</taxon>
        <taxon>Dermatophagoidinae</taxon>
        <taxon>Dermatophagoides</taxon>
    </lineage>
</organism>
<dbReference type="EMBL" id="NJHN03000037">
    <property type="protein sequence ID" value="KAH9421859.1"/>
    <property type="molecule type" value="Genomic_DNA"/>
</dbReference>
<keyword evidence="2" id="KW-1185">Reference proteome</keyword>
<evidence type="ECO:0000313" key="2">
    <source>
        <dbReference type="Proteomes" id="UP000887458"/>
    </source>
</evidence>
<sequence length="70" mass="8157">MFGHHYYYLHTCEQQSGYLNGCSLHMKYYIEIKIQNQNKPQTNNIIAEQQCFLNESVGMGESNCGYKVDT</sequence>
<dbReference type="Proteomes" id="UP000887458">
    <property type="component" value="Unassembled WGS sequence"/>
</dbReference>
<name>A0ABQ8JH00_DERPT</name>
<comment type="caution">
    <text evidence="1">The sequence shown here is derived from an EMBL/GenBank/DDBJ whole genome shotgun (WGS) entry which is preliminary data.</text>
</comment>
<accession>A0ABQ8JH00</accession>
<gene>
    <name evidence="1" type="ORF">DERP_002149</name>
</gene>
<protein>
    <submittedName>
        <fullName evidence="1">Uncharacterized protein</fullName>
    </submittedName>
</protein>
<proteinExistence type="predicted"/>
<evidence type="ECO:0000313" key="1">
    <source>
        <dbReference type="EMBL" id="KAH9421859.1"/>
    </source>
</evidence>
<reference evidence="1 2" key="1">
    <citation type="journal article" date="2018" name="J. Allergy Clin. Immunol.">
        <title>High-quality assembly of Dermatophagoides pteronyssinus genome and transcriptome reveals a wide range of novel allergens.</title>
        <authorList>
            <person name="Liu X.Y."/>
            <person name="Yang K.Y."/>
            <person name="Wang M.Q."/>
            <person name="Kwok J.S."/>
            <person name="Zeng X."/>
            <person name="Yang Z."/>
            <person name="Xiao X.J."/>
            <person name="Lau C.P."/>
            <person name="Li Y."/>
            <person name="Huang Z.M."/>
            <person name="Ba J.G."/>
            <person name="Yim A.K."/>
            <person name="Ouyang C.Y."/>
            <person name="Ngai S.M."/>
            <person name="Chan T.F."/>
            <person name="Leung E.L."/>
            <person name="Liu L."/>
            <person name="Liu Z.G."/>
            <person name="Tsui S.K."/>
        </authorList>
    </citation>
    <scope>NUCLEOTIDE SEQUENCE [LARGE SCALE GENOMIC DNA]</scope>
    <source>
        <strain evidence="1">Derp</strain>
    </source>
</reference>
<reference evidence="1 2" key="2">
    <citation type="journal article" date="2022" name="Mol. Biol. Evol.">
        <title>Comparative Genomics Reveals Insights into the Divergent Evolution of Astigmatic Mites and Household Pest Adaptations.</title>
        <authorList>
            <person name="Xiong Q."/>
            <person name="Wan A.T."/>
            <person name="Liu X."/>
            <person name="Fung C.S."/>
            <person name="Xiao X."/>
            <person name="Malainual N."/>
            <person name="Hou J."/>
            <person name="Wang L."/>
            <person name="Wang M."/>
            <person name="Yang K.Y."/>
            <person name="Cui Y."/>
            <person name="Leung E.L."/>
            <person name="Nong W."/>
            <person name="Shin S.K."/>
            <person name="Au S.W."/>
            <person name="Jeong K.Y."/>
            <person name="Chew F.T."/>
            <person name="Hui J.H."/>
            <person name="Leung T.F."/>
            <person name="Tungtrongchitr A."/>
            <person name="Zhong N."/>
            <person name="Liu Z."/>
            <person name="Tsui S.K."/>
        </authorList>
    </citation>
    <scope>NUCLEOTIDE SEQUENCE [LARGE SCALE GENOMIC DNA]</scope>
    <source>
        <strain evidence="1">Derp</strain>
    </source>
</reference>